<gene>
    <name evidence="3" type="ORF">CKO21_05350</name>
</gene>
<dbReference type="Pfam" id="PF14667">
    <property type="entry name" value="Polysacc_synt_C"/>
    <property type="match status" value="1"/>
</dbReference>
<dbReference type="EMBL" id="NRRE01000019">
    <property type="protein sequence ID" value="MBK1696665.1"/>
    <property type="molecule type" value="Genomic_DNA"/>
</dbReference>
<dbReference type="Proteomes" id="UP000778970">
    <property type="component" value="Unassembled WGS sequence"/>
</dbReference>
<accession>A0A934QHJ1</accession>
<dbReference type="InterPro" id="IPR036291">
    <property type="entry name" value="NAD(P)-bd_dom_sf"/>
</dbReference>
<comment type="caution">
    <text evidence="3">The sequence shown here is derived from an EMBL/GenBank/DDBJ whole genome shotgun (WGS) entry which is preliminary data.</text>
</comment>
<evidence type="ECO:0000259" key="1">
    <source>
        <dbReference type="Pfam" id="PF01370"/>
    </source>
</evidence>
<dbReference type="AlphaFoldDB" id="A0A934QHJ1"/>
<dbReference type="InterPro" id="IPR014710">
    <property type="entry name" value="RmlC-like_jellyroll"/>
</dbReference>
<reference evidence="3" key="2">
    <citation type="journal article" date="2020" name="Microorganisms">
        <title>Osmotic Adaptation and Compatible Solute Biosynthesis of Phototrophic Bacteria as Revealed from Genome Analyses.</title>
        <authorList>
            <person name="Imhoff J.F."/>
            <person name="Rahn T."/>
            <person name="Kunzel S."/>
            <person name="Keller A."/>
            <person name="Neulinger S.C."/>
        </authorList>
    </citation>
    <scope>NUCLEOTIDE SEQUENCE</scope>
    <source>
        <strain evidence="3">DSM 9154</strain>
    </source>
</reference>
<sequence length="373" mass="41236">MAEQYAPLRIGITGARGMLGWQAYCRLSALSHVDVRTADRSTFASADALAAFCADLDAVLHFACRIRGTSDEIASENEQITGQLIAGLERAGSQAHVILASSTQEATDTPYGAAKRRAGEQLAAWAERGGGALTTMVLPNVFGEGGRPFHNSVVHTFCHQLAQGKEPEVNRTGEISLIDAGTVVETILQQVRRGERSRMELPGRALTVGELYDKLHSFAQLYRDQAIIPDVRDDLDLCLFNTLRYFLFPQAYPINPPLRTDERGTLFEAVKELNGGQCFLSTTEPGVTRGDHYHFDKIERFLVIDGEAIIRIRRVGDDDVTTFHVSGSRPQFVDMPTLHTHHIVNVGGRPLTTMFWSHELFDPNRPDTYACPV</sequence>
<feature type="domain" description="NAD-dependent epimerase/dehydratase" evidence="1">
    <location>
        <begin position="12"/>
        <end position="174"/>
    </location>
</feature>
<dbReference type="Gene3D" id="3.40.50.720">
    <property type="entry name" value="NAD(P)-binding Rossmann-like Domain"/>
    <property type="match status" value="1"/>
</dbReference>
<dbReference type="InterPro" id="IPR011051">
    <property type="entry name" value="RmlC_Cupin_sf"/>
</dbReference>
<organism evidence="3 4">
    <name type="scientific">Rhodovibrio salinarum</name>
    <dbReference type="NCBI Taxonomy" id="1087"/>
    <lineage>
        <taxon>Bacteria</taxon>
        <taxon>Pseudomonadati</taxon>
        <taxon>Pseudomonadota</taxon>
        <taxon>Alphaproteobacteria</taxon>
        <taxon>Rhodospirillales</taxon>
        <taxon>Rhodovibrionaceae</taxon>
        <taxon>Rhodovibrio</taxon>
    </lineage>
</organism>
<evidence type="ECO:0000313" key="4">
    <source>
        <dbReference type="Proteomes" id="UP000778970"/>
    </source>
</evidence>
<dbReference type="InterPro" id="IPR001509">
    <property type="entry name" value="Epimerase_deHydtase"/>
</dbReference>
<feature type="domain" description="Capsular polysaccharide assembling protein CapF C-terminal" evidence="2">
    <location>
        <begin position="260"/>
        <end position="369"/>
    </location>
</feature>
<dbReference type="SUPFAM" id="SSF51182">
    <property type="entry name" value="RmlC-like cupins"/>
    <property type="match status" value="1"/>
</dbReference>
<evidence type="ECO:0000313" key="3">
    <source>
        <dbReference type="EMBL" id="MBK1696665.1"/>
    </source>
</evidence>
<reference evidence="3" key="1">
    <citation type="submission" date="2017-08" db="EMBL/GenBank/DDBJ databases">
        <authorList>
            <person name="Imhoff J.F."/>
            <person name="Rahn T."/>
            <person name="Kuenzel S."/>
            <person name="Neulinger S.C."/>
        </authorList>
    </citation>
    <scope>NUCLEOTIDE SEQUENCE</scope>
    <source>
        <strain evidence="3">DSM 9154</strain>
    </source>
</reference>
<proteinExistence type="predicted"/>
<keyword evidence="4" id="KW-1185">Reference proteome</keyword>
<dbReference type="SUPFAM" id="SSF51735">
    <property type="entry name" value="NAD(P)-binding Rossmann-fold domains"/>
    <property type="match status" value="1"/>
</dbReference>
<dbReference type="RefSeq" id="WP_027289868.1">
    <property type="nucleotide sequence ID" value="NZ_NRRE01000019.1"/>
</dbReference>
<protein>
    <recommendedName>
        <fullName evidence="5">UDP-2-acetamido-2,6-beta-L-arabino-hexul-4-ose reductase</fullName>
    </recommendedName>
</protein>
<evidence type="ECO:0000259" key="2">
    <source>
        <dbReference type="Pfam" id="PF14667"/>
    </source>
</evidence>
<name>A0A934QHJ1_9PROT</name>
<evidence type="ECO:0008006" key="5">
    <source>
        <dbReference type="Google" id="ProtNLM"/>
    </source>
</evidence>
<dbReference type="Pfam" id="PF01370">
    <property type="entry name" value="Epimerase"/>
    <property type="match status" value="1"/>
</dbReference>
<dbReference type="CDD" id="cd07007">
    <property type="entry name" value="cupin_CapF-like_C"/>
    <property type="match status" value="1"/>
</dbReference>
<dbReference type="Gene3D" id="2.60.120.10">
    <property type="entry name" value="Jelly Rolls"/>
    <property type="match status" value="1"/>
</dbReference>
<dbReference type="InterPro" id="IPR029303">
    <property type="entry name" value="CapF_C"/>
</dbReference>